<dbReference type="InterPro" id="IPR006073">
    <property type="entry name" value="GTP-bd"/>
</dbReference>
<feature type="transmembrane region" description="Helical" evidence="16">
    <location>
        <begin position="470"/>
        <end position="490"/>
    </location>
</feature>
<evidence type="ECO:0000256" key="16">
    <source>
        <dbReference type="RuleBase" id="RU362098"/>
    </source>
</evidence>
<feature type="binding site" evidence="14">
    <location>
        <begin position="11"/>
        <end position="18"/>
    </location>
    <ligand>
        <name>GTP</name>
        <dbReference type="ChEBI" id="CHEBI:37565"/>
        <label>1</label>
    </ligand>
</feature>
<organism evidence="18 19">
    <name type="scientific">Candidatus Bilophila faecipullorum</name>
    <dbReference type="NCBI Taxonomy" id="2838482"/>
    <lineage>
        <taxon>Bacteria</taxon>
        <taxon>Pseudomonadati</taxon>
        <taxon>Thermodesulfobacteriota</taxon>
        <taxon>Desulfovibrionia</taxon>
        <taxon>Desulfovibrionales</taxon>
        <taxon>Desulfovibrionaceae</taxon>
        <taxon>Bilophila</taxon>
    </lineage>
</organism>
<dbReference type="PANTHER" id="PTHR43185:SF1">
    <property type="entry name" value="FE(2+) TRANSPORTER FEOB"/>
    <property type="match status" value="1"/>
</dbReference>
<dbReference type="InterPro" id="IPR027417">
    <property type="entry name" value="P-loop_NTPase"/>
</dbReference>
<feature type="transmembrane region" description="Helical" evidence="16">
    <location>
        <begin position="707"/>
        <end position="727"/>
    </location>
</feature>
<reference evidence="18" key="2">
    <citation type="submission" date="2021-04" db="EMBL/GenBank/DDBJ databases">
        <authorList>
            <person name="Gilroy R."/>
        </authorList>
    </citation>
    <scope>NUCLEOTIDE SEQUENCE</scope>
    <source>
        <strain evidence="18">ChiSxjej5B17-1746</strain>
    </source>
</reference>
<feature type="transmembrane region" description="Helical" evidence="16">
    <location>
        <begin position="356"/>
        <end position="379"/>
    </location>
</feature>
<keyword evidence="9 16" id="KW-0408">Iron</keyword>
<proteinExistence type="inferred from homology"/>
<evidence type="ECO:0000256" key="3">
    <source>
        <dbReference type="ARBA" id="ARBA00022475"/>
    </source>
</evidence>
<evidence type="ECO:0000256" key="10">
    <source>
        <dbReference type="ARBA" id="ARBA00023065"/>
    </source>
</evidence>
<dbReference type="GO" id="GO:0015093">
    <property type="term" value="F:ferrous iron transmembrane transporter activity"/>
    <property type="evidence" value="ECO:0007669"/>
    <property type="project" value="UniProtKB-UniRule"/>
</dbReference>
<feature type="transmembrane region" description="Helical" evidence="16">
    <location>
        <begin position="532"/>
        <end position="549"/>
    </location>
</feature>
<dbReference type="InterPro" id="IPR003373">
    <property type="entry name" value="Fe2_transport_prot-B"/>
</dbReference>
<dbReference type="Gene3D" id="1.10.287.1770">
    <property type="match status" value="1"/>
</dbReference>
<evidence type="ECO:0000256" key="15">
    <source>
        <dbReference type="PIRSR" id="PIRSR603373-2"/>
    </source>
</evidence>
<evidence type="ECO:0000256" key="7">
    <source>
        <dbReference type="ARBA" id="ARBA00022741"/>
    </source>
</evidence>
<gene>
    <name evidence="18" type="primary">feoB</name>
    <name evidence="18" type="ORF">H9874_06015</name>
</gene>
<dbReference type="Pfam" id="PF07664">
    <property type="entry name" value="FeoB_C"/>
    <property type="match status" value="1"/>
</dbReference>
<keyword evidence="15" id="KW-0460">Magnesium</keyword>
<dbReference type="AlphaFoldDB" id="A0A9D1R239"/>
<dbReference type="GO" id="GO:0005525">
    <property type="term" value="F:GTP binding"/>
    <property type="evidence" value="ECO:0007669"/>
    <property type="project" value="UniProtKB-KW"/>
</dbReference>
<feature type="transmembrane region" description="Helical" evidence="16">
    <location>
        <begin position="675"/>
        <end position="695"/>
    </location>
</feature>
<dbReference type="Gene3D" id="3.40.50.300">
    <property type="entry name" value="P-loop containing nucleotide triphosphate hydrolases"/>
    <property type="match status" value="1"/>
</dbReference>
<keyword evidence="8 16" id="KW-1133">Transmembrane helix</keyword>
<sequence>MQSELTIALAGNPNSGKTTAFNSLTGSHQHVGNYPGITVEKKEGYIRLLSGESVRVIDLPGTYSLTAYTQEETVARHVLARERPDVVIDVLNAGALERNLYLTIQLLELGVPVVLALNMMDEAARQGMSIDLDRLAERLGLPVLATVARTGEGLPELLAATEAYIATRRGAPWKPLHISYGPDLDPVLKDMEGLIMEAGLLAEEYPARWVALKLLEADEEIVTRSRAAAPELAADLEGRVDEVTRHMRDTLNTWPEAVIADYRYGFISSLLRDGVLVRRQDMHARIHLSDHMDKVLTHPFMGPVIMFGVLYLLYTITFKLGQIPMDWVTQGFALLREGADAVLPEGQIKSLVLSGIIDGVGGVMSFVPLIMLIFLQISFLEDTGYMARMAYMLDRIFRIFGLHGCSVMPFIVGGGIAGGCAVPGVLAARTLRSPREKMATLLTVPFMACGAKLPVFILFAGVFFPGHEAAVMFGLTLTGWAVALLTARLLRSTIIRGPSTPFVMELPPYRLPTLLGLGIHTGERTLEYLKKAGTVILAISIILWAAMAYPRLPLDVRAHYAGLQQTVEAELDAARASGGDVAELEKRLAAVHGERAERALQHSFAGRLGMALEPLTEPAGFDWRTDIALVGGFAAKEVIVATLGTAYSLGDVDPEDPTPLADQIRKDGRWTPATALALLVFVLLYAPCLVTMAAIRQETGSWRWPLFSMVFNTVVAFTAAVGVRHAVTWMM</sequence>
<feature type="binding site" evidence="15">
    <location>
        <position position="22"/>
    </location>
    <ligand>
        <name>Mg(2+)</name>
        <dbReference type="ChEBI" id="CHEBI:18420"/>
        <label>1</label>
    </ligand>
</feature>
<feature type="binding site" evidence="14">
    <location>
        <begin position="36"/>
        <end position="40"/>
    </location>
    <ligand>
        <name>GTP</name>
        <dbReference type="ChEBI" id="CHEBI:37565"/>
        <label>1</label>
    </ligand>
</feature>
<dbReference type="InterPro" id="IPR050860">
    <property type="entry name" value="FeoB_GTPase"/>
</dbReference>
<feature type="transmembrane region" description="Helical" evidence="16">
    <location>
        <begin position="399"/>
        <end position="427"/>
    </location>
</feature>
<evidence type="ECO:0000256" key="14">
    <source>
        <dbReference type="PIRSR" id="PIRSR603373-1"/>
    </source>
</evidence>
<keyword evidence="3" id="KW-1003">Cell membrane</keyword>
<evidence type="ECO:0000256" key="6">
    <source>
        <dbReference type="ARBA" id="ARBA00022692"/>
    </source>
</evidence>
<feature type="transmembrane region" description="Helical" evidence="16">
    <location>
        <begin position="295"/>
        <end position="314"/>
    </location>
</feature>
<dbReference type="InterPro" id="IPR011640">
    <property type="entry name" value="Fe2_transport_prot_B_C"/>
</dbReference>
<keyword evidence="2 16" id="KW-0813">Transport</keyword>
<keyword evidence="10" id="KW-0406">Ion transport</keyword>
<keyword evidence="5" id="KW-0997">Cell inner membrane</keyword>
<comment type="similarity">
    <text evidence="16">Belongs to the TRAFAC class TrmE-Era-EngA-EngB-Septin-like GTPase superfamily. FeoB GTPase (TC 9.A.8) family.</text>
</comment>
<evidence type="ECO:0000256" key="11">
    <source>
        <dbReference type="ARBA" id="ARBA00023134"/>
    </source>
</evidence>
<comment type="caution">
    <text evidence="18">The sequence shown here is derived from an EMBL/GenBank/DDBJ whole genome shotgun (WGS) entry which is preliminary data.</text>
</comment>
<evidence type="ECO:0000256" key="1">
    <source>
        <dbReference type="ARBA" id="ARBA00004429"/>
    </source>
</evidence>
<evidence type="ECO:0000256" key="4">
    <source>
        <dbReference type="ARBA" id="ARBA00022496"/>
    </source>
</evidence>
<dbReference type="PROSITE" id="PS51711">
    <property type="entry name" value="G_FEOB"/>
    <property type="match status" value="1"/>
</dbReference>
<dbReference type="CDD" id="cd01879">
    <property type="entry name" value="FeoB"/>
    <property type="match status" value="1"/>
</dbReference>
<evidence type="ECO:0000313" key="18">
    <source>
        <dbReference type="EMBL" id="HIW78682.1"/>
    </source>
</evidence>
<evidence type="ECO:0000256" key="13">
    <source>
        <dbReference type="NCBIfam" id="TIGR00437"/>
    </source>
</evidence>
<feature type="domain" description="FeoB-type G" evidence="17">
    <location>
        <begin position="4"/>
        <end position="167"/>
    </location>
</feature>
<keyword evidence="4 16" id="KW-0410">Iron transport</keyword>
<dbReference type="EMBL" id="DXGI01000221">
    <property type="protein sequence ID" value="HIW78682.1"/>
    <property type="molecule type" value="Genomic_DNA"/>
</dbReference>
<accession>A0A9D1R239</accession>
<dbReference type="PRINTS" id="PR00326">
    <property type="entry name" value="GTP1OBG"/>
</dbReference>
<dbReference type="InterPro" id="IPR011642">
    <property type="entry name" value="Gate_dom"/>
</dbReference>
<feature type="binding site" evidence="15">
    <location>
        <position position="25"/>
    </location>
    <ligand>
        <name>Mg(2+)</name>
        <dbReference type="ChEBI" id="CHEBI:18420"/>
        <label>2</label>
    </ligand>
</feature>
<keyword evidence="11 14" id="KW-0342">GTP-binding</keyword>
<name>A0A9D1R239_9BACT</name>
<evidence type="ECO:0000256" key="9">
    <source>
        <dbReference type="ARBA" id="ARBA00023004"/>
    </source>
</evidence>
<keyword evidence="7 14" id="KW-0547">Nucleotide-binding</keyword>
<dbReference type="InterPro" id="IPR030389">
    <property type="entry name" value="G_FEOB_dom"/>
</dbReference>
<feature type="binding site" evidence="15">
    <location>
        <position position="23"/>
    </location>
    <ligand>
        <name>Mg(2+)</name>
        <dbReference type="ChEBI" id="CHEBI:18420"/>
        <label>2</label>
    </ligand>
</feature>
<evidence type="ECO:0000313" key="19">
    <source>
        <dbReference type="Proteomes" id="UP000824264"/>
    </source>
</evidence>
<evidence type="ECO:0000256" key="5">
    <source>
        <dbReference type="ARBA" id="ARBA00022519"/>
    </source>
</evidence>
<evidence type="ECO:0000259" key="17">
    <source>
        <dbReference type="PROSITE" id="PS51711"/>
    </source>
</evidence>
<protein>
    <recommendedName>
        <fullName evidence="13 16">Ferrous iron transport protein B</fullName>
    </recommendedName>
</protein>
<dbReference type="GO" id="GO:0005886">
    <property type="term" value="C:plasma membrane"/>
    <property type="evidence" value="ECO:0007669"/>
    <property type="project" value="UniProtKB-SubCell"/>
</dbReference>
<keyword evidence="15" id="KW-0479">Metal-binding</keyword>
<dbReference type="Proteomes" id="UP000824264">
    <property type="component" value="Unassembled WGS sequence"/>
</dbReference>
<dbReference type="Pfam" id="PF17910">
    <property type="entry name" value="FeoB_Cyto"/>
    <property type="match status" value="1"/>
</dbReference>
<feature type="binding site" evidence="14">
    <location>
        <begin position="118"/>
        <end position="121"/>
    </location>
    <ligand>
        <name>GTP</name>
        <dbReference type="ChEBI" id="CHEBI:37565"/>
        <label>1</label>
    </ligand>
</feature>
<evidence type="ECO:0000256" key="12">
    <source>
        <dbReference type="ARBA" id="ARBA00023136"/>
    </source>
</evidence>
<comment type="function">
    <text evidence="16">Probable transporter of a GTP-driven Fe(2+) uptake system.</text>
</comment>
<dbReference type="SUPFAM" id="SSF52540">
    <property type="entry name" value="P-loop containing nucleoside triphosphate hydrolases"/>
    <property type="match status" value="1"/>
</dbReference>
<dbReference type="Pfam" id="PF07670">
    <property type="entry name" value="Gate"/>
    <property type="match status" value="2"/>
</dbReference>
<evidence type="ECO:0000256" key="8">
    <source>
        <dbReference type="ARBA" id="ARBA00022989"/>
    </source>
</evidence>
<keyword evidence="12 16" id="KW-0472">Membrane</keyword>
<dbReference type="Pfam" id="PF02421">
    <property type="entry name" value="FeoB_N"/>
    <property type="match status" value="1"/>
</dbReference>
<dbReference type="FunFam" id="3.40.50.300:FF:000426">
    <property type="entry name" value="Ferrous iron transport protein B"/>
    <property type="match status" value="1"/>
</dbReference>
<evidence type="ECO:0000256" key="2">
    <source>
        <dbReference type="ARBA" id="ARBA00022448"/>
    </source>
</evidence>
<dbReference type="NCBIfam" id="TIGR00437">
    <property type="entry name" value="feoB"/>
    <property type="match status" value="1"/>
</dbReference>
<keyword evidence="6 16" id="KW-0812">Transmembrane</keyword>
<comment type="subcellular location">
    <subcellularLocation>
        <location evidence="1 16">Cell inner membrane</location>
        <topology evidence="1 16">Multi-pass membrane protein</topology>
    </subcellularLocation>
</comment>
<reference evidence="18" key="1">
    <citation type="journal article" date="2021" name="PeerJ">
        <title>Extensive microbial diversity within the chicken gut microbiome revealed by metagenomics and culture.</title>
        <authorList>
            <person name="Gilroy R."/>
            <person name="Ravi A."/>
            <person name="Getino M."/>
            <person name="Pursley I."/>
            <person name="Horton D.L."/>
            <person name="Alikhan N.F."/>
            <person name="Baker D."/>
            <person name="Gharbi K."/>
            <person name="Hall N."/>
            <person name="Watson M."/>
            <person name="Adriaenssens E.M."/>
            <person name="Foster-Nyarko E."/>
            <person name="Jarju S."/>
            <person name="Secka A."/>
            <person name="Antonio M."/>
            <person name="Oren A."/>
            <person name="Chaudhuri R.R."/>
            <person name="La Ragione R."/>
            <person name="Hildebrand F."/>
            <person name="Pallen M.J."/>
        </authorList>
    </citation>
    <scope>NUCLEOTIDE SEQUENCE</scope>
    <source>
        <strain evidence="18">ChiSxjej5B17-1746</strain>
    </source>
</reference>
<dbReference type="GO" id="GO:0046872">
    <property type="term" value="F:metal ion binding"/>
    <property type="evidence" value="ECO:0007669"/>
    <property type="project" value="UniProtKB-KW"/>
</dbReference>
<feature type="binding site" evidence="15">
    <location>
        <position position="26"/>
    </location>
    <ligand>
        <name>Mg(2+)</name>
        <dbReference type="ChEBI" id="CHEBI:18420"/>
        <label>2</label>
    </ligand>
</feature>
<dbReference type="InterPro" id="IPR041069">
    <property type="entry name" value="FeoB_Cyto"/>
</dbReference>
<dbReference type="PANTHER" id="PTHR43185">
    <property type="entry name" value="FERROUS IRON TRANSPORT PROTEIN B"/>
    <property type="match status" value="1"/>
</dbReference>
<feature type="binding site" evidence="14">
    <location>
        <begin position="58"/>
        <end position="61"/>
    </location>
    <ligand>
        <name>GTP</name>
        <dbReference type="ChEBI" id="CHEBI:37565"/>
        <label>1</label>
    </ligand>
</feature>
<feature type="transmembrane region" description="Helical" evidence="16">
    <location>
        <begin position="439"/>
        <end position="464"/>
    </location>
</feature>